<dbReference type="Pfam" id="PF01019">
    <property type="entry name" value="G_glu_transpept"/>
    <property type="match status" value="1"/>
</dbReference>
<comment type="caution">
    <text evidence="1">The sequence shown here is derived from an EMBL/GenBank/DDBJ whole genome shotgun (WGS) entry which is preliminary data.</text>
</comment>
<evidence type="ECO:0000313" key="1">
    <source>
        <dbReference type="EMBL" id="MET4634625.1"/>
    </source>
</evidence>
<dbReference type="InterPro" id="IPR052896">
    <property type="entry name" value="GGT-like_enzyme"/>
</dbReference>
<organism evidence="1 2">
    <name type="scientific">Kaistia defluvii</name>
    <dbReference type="NCBI Taxonomy" id="410841"/>
    <lineage>
        <taxon>Bacteria</taxon>
        <taxon>Pseudomonadati</taxon>
        <taxon>Pseudomonadota</taxon>
        <taxon>Alphaproteobacteria</taxon>
        <taxon>Hyphomicrobiales</taxon>
        <taxon>Kaistiaceae</taxon>
        <taxon>Kaistia</taxon>
    </lineage>
</organism>
<gene>
    <name evidence="1" type="ORF">ABIE08_002538</name>
</gene>
<dbReference type="GO" id="GO:0016787">
    <property type="term" value="F:hydrolase activity"/>
    <property type="evidence" value="ECO:0007669"/>
    <property type="project" value="UniProtKB-KW"/>
</dbReference>
<sequence length="548" mass="58364">MLPAIGPIAYAEAATGVLHVNETVVGEKGMVVAPHRAAAEAGAEIIRAGGNAIEAVIAAAATIAVVYPHMNAIGGDGFWLIREPGKEPRYLEACGGAGSLATIKAYRGKGYDTIPTRGPDAALTVAGAVSGWNTAYELSQSLGGRIDRPTLLANAVEHAKKGISVTRSQARLTAQHLADLSAAPGFKDVFLVDGKAPELGATIRQERLADTLEHLGRAGFLDFYKGDVASEIAGDLERFECPVTRDDLAAHEARLRAPLSVRLEGATVFNSPPPTQGLASLLILGIFERLNVKRGESFEHIHGLVEATKRAFLIRDKHVTDPIFAGDLSVHLSPRVLDREAAQISMSRAAPWPQVAKKGDTVWLGAIDASGLSVSYIQSIFWEFGSGVVLPATGITWQNRGASFSLDPRALNPLEPGRKPFHTLNPALARFDDGRIMSYGTMGGEGQPQTQAALMSRHALFGMDLGEAIDAPRWLLGRTWGSDHTNLRVENRFDPDLLIALERAGHEVAVLDEAYSDTMGHAGALVRRKDGRIFGASDPRSDGAAIAA</sequence>
<keyword evidence="1" id="KW-0378">Hydrolase</keyword>
<dbReference type="Proteomes" id="UP001549321">
    <property type="component" value="Unassembled WGS sequence"/>
</dbReference>
<keyword evidence="2" id="KW-1185">Reference proteome</keyword>
<dbReference type="PRINTS" id="PR01210">
    <property type="entry name" value="GGTRANSPTASE"/>
</dbReference>
<dbReference type="InterPro" id="IPR043137">
    <property type="entry name" value="GGT_ssub_C"/>
</dbReference>
<dbReference type="EMBL" id="JBEPSM010000001">
    <property type="protein sequence ID" value="MET4634625.1"/>
    <property type="molecule type" value="Genomic_DNA"/>
</dbReference>
<dbReference type="SUPFAM" id="SSF56235">
    <property type="entry name" value="N-terminal nucleophile aminohydrolases (Ntn hydrolases)"/>
    <property type="match status" value="1"/>
</dbReference>
<dbReference type="Gene3D" id="1.10.246.130">
    <property type="match status" value="1"/>
</dbReference>
<dbReference type="PANTHER" id="PTHR43881:SF5">
    <property type="entry name" value="GAMMA-GLUTAMYLTRANSPEPTIDASE"/>
    <property type="match status" value="1"/>
</dbReference>
<dbReference type="InterPro" id="IPR029055">
    <property type="entry name" value="Ntn_hydrolases_N"/>
</dbReference>
<dbReference type="PANTHER" id="PTHR43881">
    <property type="entry name" value="GAMMA-GLUTAMYLTRANSPEPTIDASE (AFU_ORTHOLOGUE AFUA_4G13580)"/>
    <property type="match status" value="1"/>
</dbReference>
<dbReference type="EC" id="3.5.1.126" evidence="1"/>
<name>A0ABV2R022_9HYPH</name>
<dbReference type="InterPro" id="IPR043138">
    <property type="entry name" value="GGT_lsub"/>
</dbReference>
<proteinExistence type="predicted"/>
<dbReference type="Gene3D" id="3.60.20.40">
    <property type="match status" value="1"/>
</dbReference>
<evidence type="ECO:0000313" key="2">
    <source>
        <dbReference type="Proteomes" id="UP001549321"/>
    </source>
</evidence>
<reference evidence="1 2" key="1">
    <citation type="submission" date="2024-06" db="EMBL/GenBank/DDBJ databases">
        <title>Sorghum-associated microbial communities from plants grown in Nebraska, USA.</title>
        <authorList>
            <person name="Schachtman D."/>
        </authorList>
    </citation>
    <scope>NUCLEOTIDE SEQUENCE [LARGE SCALE GENOMIC DNA]</scope>
    <source>
        <strain evidence="1 2">3207</strain>
    </source>
</reference>
<protein>
    <submittedName>
        <fullName evidence="1">Gamma-glutamyltranspeptidase</fullName>
        <ecNumber evidence="1">3.5.1.126</ecNumber>
    </submittedName>
</protein>
<accession>A0ABV2R022</accession>